<dbReference type="Gene3D" id="3.10.20.10">
    <property type="match status" value="1"/>
</dbReference>
<accession>A0A1I8PYT9</accession>
<evidence type="ECO:0000256" key="3">
    <source>
        <dbReference type="SAM" id="MobiDB-lite"/>
    </source>
</evidence>
<dbReference type="InterPro" id="IPR003508">
    <property type="entry name" value="CIDE-N_dom"/>
</dbReference>
<feature type="compositionally biased region" description="Basic and acidic residues" evidence="3">
    <location>
        <begin position="245"/>
        <end position="254"/>
    </location>
</feature>
<feature type="domain" description="CIDE-N" evidence="4">
    <location>
        <begin position="2"/>
        <end position="79"/>
    </location>
</feature>
<dbReference type="VEuPathDB" id="VectorBase:SCAU012331"/>
<evidence type="ECO:0000259" key="4">
    <source>
        <dbReference type="PROSITE" id="PS51135"/>
    </source>
</evidence>
<keyword evidence="6" id="KW-1185">Reference proteome</keyword>
<dbReference type="SUPFAM" id="SSF54277">
    <property type="entry name" value="CAD &amp; PB1 domains"/>
    <property type="match status" value="1"/>
</dbReference>
<protein>
    <recommendedName>
        <fullName evidence="4">CIDE-N domain-containing protein</fullName>
    </recommendedName>
</protein>
<dbReference type="GO" id="GO:0042981">
    <property type="term" value="P:regulation of apoptotic process"/>
    <property type="evidence" value="ECO:0007669"/>
    <property type="project" value="TreeGrafter"/>
</dbReference>
<dbReference type="Proteomes" id="UP000095300">
    <property type="component" value="Unassembled WGS sequence"/>
</dbReference>
<dbReference type="PANTHER" id="PTHR12306">
    <property type="entry name" value="CELL DEATH ACTIVATOR CIDE"/>
    <property type="match status" value="1"/>
</dbReference>
<dbReference type="GO" id="GO:0006915">
    <property type="term" value="P:apoptotic process"/>
    <property type="evidence" value="ECO:0007669"/>
    <property type="project" value="UniProtKB-UniRule"/>
</dbReference>
<keyword evidence="1 2" id="KW-0053">Apoptosis</keyword>
<gene>
    <name evidence="5" type="primary">106086162</name>
</gene>
<dbReference type="PROSITE" id="PS51135">
    <property type="entry name" value="CIDE_N"/>
    <property type="match status" value="1"/>
</dbReference>
<dbReference type="Pfam" id="PF02017">
    <property type="entry name" value="CIDE-N"/>
    <property type="match status" value="1"/>
</dbReference>
<reference evidence="5" key="1">
    <citation type="submission" date="2020-05" db="UniProtKB">
        <authorList>
            <consortium name="EnsemblMetazoa"/>
        </authorList>
    </citation>
    <scope>IDENTIFICATION</scope>
    <source>
        <strain evidence="5">USDA</strain>
    </source>
</reference>
<evidence type="ECO:0000256" key="1">
    <source>
        <dbReference type="ARBA" id="ARBA00022703"/>
    </source>
</evidence>
<proteinExistence type="predicted"/>
<feature type="region of interest" description="Disordered" evidence="3">
    <location>
        <begin position="264"/>
        <end position="288"/>
    </location>
</feature>
<evidence type="ECO:0000256" key="2">
    <source>
        <dbReference type="PROSITE-ProRule" id="PRU00447"/>
    </source>
</evidence>
<evidence type="ECO:0000313" key="5">
    <source>
        <dbReference type="EnsemblMetazoa" id="SCAU012331-PA"/>
    </source>
</evidence>
<dbReference type="SMART" id="SM00266">
    <property type="entry name" value="CAD"/>
    <property type="match status" value="1"/>
</dbReference>
<dbReference type="PANTHER" id="PTHR12306:SF15">
    <property type="entry name" value="DNAATION FACTOR-RELATED PROTEIN 1, ISOFORM B-RELATED"/>
    <property type="match status" value="1"/>
</dbReference>
<dbReference type="OrthoDB" id="6475906at2759"/>
<evidence type="ECO:0000313" key="6">
    <source>
        <dbReference type="Proteomes" id="UP000095300"/>
    </source>
</evidence>
<organism evidence="5 6">
    <name type="scientific">Stomoxys calcitrans</name>
    <name type="common">Stable fly</name>
    <name type="synonym">Conops calcitrans</name>
    <dbReference type="NCBI Taxonomy" id="35570"/>
    <lineage>
        <taxon>Eukaryota</taxon>
        <taxon>Metazoa</taxon>
        <taxon>Ecdysozoa</taxon>
        <taxon>Arthropoda</taxon>
        <taxon>Hexapoda</taxon>
        <taxon>Insecta</taxon>
        <taxon>Pterygota</taxon>
        <taxon>Neoptera</taxon>
        <taxon>Endopterygota</taxon>
        <taxon>Diptera</taxon>
        <taxon>Brachycera</taxon>
        <taxon>Muscomorpha</taxon>
        <taxon>Muscoidea</taxon>
        <taxon>Muscidae</taxon>
        <taxon>Stomoxys</taxon>
    </lineage>
</organism>
<dbReference type="AlphaFoldDB" id="A0A1I8PYT9"/>
<dbReference type="STRING" id="35570.A0A1I8PYT9"/>
<feature type="region of interest" description="Disordered" evidence="3">
    <location>
        <begin position="236"/>
        <end position="255"/>
    </location>
</feature>
<name>A0A1I8PYT9_STOCA</name>
<sequence length="288" mass="32516">MHKKPFKVKDITRNIKKAVVAASLEEIRAKVAEKFEKTDQLATIHLDSDGTEIDDEEYFRTLEANTELIAVFPGEHWIDPSHYVTITTPHDQTDAADKAEKTARIKQLVGQLQNNLCNVSVMSDPDLDSLSNMDPNSLVDITGKDFMEQLKDSGRPLCAKRNAEDRINLLKLLKEGAIFCSERYPEDAEAIDAEIRRQLNDELHNNHNTMTIEQVQATNDTNTTTAAIIRKTNTHTTTTTNQQHQHQEQQKQHQEQTITIVVTDTNLKNDNSKTTSTTTTGNNKSHDI</sequence>
<dbReference type="EnsemblMetazoa" id="SCAU012331-RA">
    <property type="protein sequence ID" value="SCAU012331-PA"/>
    <property type="gene ID" value="SCAU012331"/>
</dbReference>
<dbReference type="CDD" id="cd01615">
    <property type="entry name" value="CIDE_N"/>
    <property type="match status" value="1"/>
</dbReference>